<evidence type="ECO:0000256" key="13">
    <source>
        <dbReference type="ARBA" id="ARBA00022692"/>
    </source>
</evidence>
<evidence type="ECO:0000256" key="9">
    <source>
        <dbReference type="ARBA" id="ARBA00022501"/>
    </source>
</evidence>
<evidence type="ECO:0000256" key="24">
    <source>
        <dbReference type="ARBA" id="ARBA00031205"/>
    </source>
</evidence>
<dbReference type="GO" id="GO:0008116">
    <property type="term" value="F:prostaglandin-I synthase activity"/>
    <property type="evidence" value="ECO:0007669"/>
    <property type="project" value="UniProtKB-EC"/>
</dbReference>
<keyword evidence="32" id="KW-1185">Reference proteome</keyword>
<dbReference type="GO" id="GO:0004497">
    <property type="term" value="F:monooxygenase activity"/>
    <property type="evidence" value="ECO:0007669"/>
    <property type="project" value="InterPro"/>
</dbReference>
<gene>
    <name evidence="31" type="primary">ptgis</name>
</gene>
<reference evidence="32" key="1">
    <citation type="journal article" date="2006" name="Science">
        <title>Ancient noncoding elements conserved in the human genome.</title>
        <authorList>
            <person name="Venkatesh B."/>
            <person name="Kirkness E.F."/>
            <person name="Loh Y.H."/>
            <person name="Halpern A.L."/>
            <person name="Lee A.P."/>
            <person name="Johnson J."/>
            <person name="Dandona N."/>
            <person name="Viswanathan L.D."/>
            <person name="Tay A."/>
            <person name="Venter J.C."/>
            <person name="Strausberg R.L."/>
            <person name="Brenner S."/>
        </authorList>
    </citation>
    <scope>NUCLEOTIDE SEQUENCE [LARGE SCALE GENOMIC DNA]</scope>
</reference>
<accession>A0A4W3IRQ0</accession>
<dbReference type="PRINTS" id="PR00465">
    <property type="entry name" value="EP450IV"/>
</dbReference>
<evidence type="ECO:0000256" key="7">
    <source>
        <dbReference type="ARBA" id="ARBA00013084"/>
    </source>
</evidence>
<dbReference type="Gene3D" id="1.10.630.10">
    <property type="entry name" value="Cytochrome P450"/>
    <property type="match status" value="1"/>
</dbReference>
<evidence type="ECO:0000256" key="26">
    <source>
        <dbReference type="ARBA" id="ARBA00045141"/>
    </source>
</evidence>
<dbReference type="Ensembl" id="ENSCMIT00000029509.1">
    <property type="protein sequence ID" value="ENSCMIP00000029048.1"/>
    <property type="gene ID" value="ENSCMIG00000012553.1"/>
</dbReference>
<dbReference type="EC" id="4.2.1.152" evidence="7"/>
<dbReference type="CDD" id="cd20634">
    <property type="entry name" value="PGIS_CYP8A1"/>
    <property type="match status" value="1"/>
</dbReference>
<dbReference type="PIRSF" id="PIRSF000047">
    <property type="entry name" value="Cytochrome_CYPVIIA1"/>
    <property type="match status" value="1"/>
</dbReference>
<dbReference type="GO" id="GO:0001516">
    <property type="term" value="P:prostaglandin biosynthetic process"/>
    <property type="evidence" value="ECO:0007669"/>
    <property type="project" value="UniProtKB-KW"/>
</dbReference>
<protein>
    <recommendedName>
        <fullName evidence="8">Prostacyclin synthase</fullName>
        <ecNumber evidence="7">4.2.1.152</ecNumber>
        <ecNumber evidence="6">5.3.99.4</ecNumber>
    </recommendedName>
    <alternativeName>
        <fullName evidence="25">Hydroperoxy icosatetraenoate dehydratase</fullName>
    </alternativeName>
    <alternativeName>
        <fullName evidence="24">Prostaglandin I2 synthase</fullName>
    </alternativeName>
</protein>
<evidence type="ECO:0000256" key="8">
    <source>
        <dbReference type="ARBA" id="ARBA00017409"/>
    </source>
</evidence>
<evidence type="ECO:0000256" key="18">
    <source>
        <dbReference type="ARBA" id="ARBA00023004"/>
    </source>
</evidence>
<evidence type="ECO:0000256" key="3">
    <source>
        <dbReference type="ARBA" id="ARBA00001971"/>
    </source>
</evidence>
<dbReference type="STRING" id="7868.ENSCMIP00000029048"/>
<keyword evidence="22" id="KW-0413">Isomerase</keyword>
<evidence type="ECO:0000313" key="31">
    <source>
        <dbReference type="Ensembl" id="ENSCMIP00000029048.1"/>
    </source>
</evidence>
<feature type="binding site" evidence="29">
    <location>
        <position position="291"/>
    </location>
    <ligand>
        <name>substrate</name>
    </ligand>
</feature>
<evidence type="ECO:0000313" key="32">
    <source>
        <dbReference type="Proteomes" id="UP000314986"/>
    </source>
</evidence>
<keyword evidence="10" id="KW-0444">Lipid biosynthesis</keyword>
<comment type="catalytic activity">
    <reaction evidence="2">
        <text>a hydroperoxyeicosatetraenoate = an oxoeicosatetraenoate + H2O</text>
        <dbReference type="Rhea" id="RHEA:55556"/>
        <dbReference type="ChEBI" id="CHEBI:15377"/>
        <dbReference type="ChEBI" id="CHEBI:59720"/>
        <dbReference type="ChEBI" id="CHEBI:131859"/>
        <dbReference type="EC" id="4.2.1.152"/>
    </reaction>
    <physiologicalReaction direction="left-to-right" evidence="2">
        <dbReference type="Rhea" id="RHEA:55557"/>
    </physiologicalReaction>
</comment>
<dbReference type="FunFam" id="1.10.630.10:FF:000025">
    <property type="entry name" value="Prostaglandin I2 (prostacyclin) synthase"/>
    <property type="match status" value="1"/>
</dbReference>
<evidence type="ECO:0000256" key="29">
    <source>
        <dbReference type="PIRSR" id="PIRSR000047-2"/>
    </source>
</evidence>
<evidence type="ECO:0000256" key="28">
    <source>
        <dbReference type="PIRSR" id="PIRSR000047-1"/>
    </source>
</evidence>
<keyword evidence="19" id="KW-0443">Lipid metabolism</keyword>
<reference evidence="32" key="3">
    <citation type="journal article" date="2014" name="Nature">
        <title>Elephant shark genome provides unique insights into gnathostome evolution.</title>
        <authorList>
            <consortium name="International Elephant Shark Genome Sequencing Consortium"/>
            <person name="Venkatesh B."/>
            <person name="Lee A.P."/>
            <person name="Ravi V."/>
            <person name="Maurya A.K."/>
            <person name="Lian M.M."/>
            <person name="Swann J.B."/>
            <person name="Ohta Y."/>
            <person name="Flajnik M.F."/>
            <person name="Sutoh Y."/>
            <person name="Kasahara M."/>
            <person name="Hoon S."/>
            <person name="Gangu V."/>
            <person name="Roy S.W."/>
            <person name="Irimia M."/>
            <person name="Korzh V."/>
            <person name="Kondrychyn I."/>
            <person name="Lim Z.W."/>
            <person name="Tay B.H."/>
            <person name="Tohari S."/>
            <person name="Kong K.W."/>
            <person name="Ho S."/>
            <person name="Lorente-Galdos B."/>
            <person name="Quilez J."/>
            <person name="Marques-Bonet T."/>
            <person name="Raney B.J."/>
            <person name="Ingham P.W."/>
            <person name="Tay A."/>
            <person name="Hillier L.W."/>
            <person name="Minx P."/>
            <person name="Boehm T."/>
            <person name="Wilson R.K."/>
            <person name="Brenner S."/>
            <person name="Warren W.C."/>
        </authorList>
    </citation>
    <scope>NUCLEOTIDE SEQUENCE [LARGE SCALE GENOMIC DNA]</scope>
</reference>
<keyword evidence="15 27" id="KW-0256">Endoplasmic reticulum</keyword>
<keyword evidence="12 27" id="KW-0349">Heme</keyword>
<dbReference type="Proteomes" id="UP000314986">
    <property type="component" value="Unassembled WGS sequence"/>
</dbReference>
<comment type="function">
    <text evidence="26">Catalyzes the biosynthesis and metabolism of eicosanoids. Catalyzes the isomerization of prostaglandin H2 to prostacyclin (= prostaglandin I2), a potent mediator of vasodilation and inhibitor of platelet aggregation. Additionally, displays dehydratase activity, toward hydroperoxyeicosatetraenoates (HPETEs), especially toward (15S)-hydroperoxy-(5Z,8Z,11Z,13E)-eicosatetraenoate (15(S)-HPETE).</text>
</comment>
<evidence type="ECO:0000256" key="14">
    <source>
        <dbReference type="ARBA" id="ARBA00022723"/>
    </source>
</evidence>
<keyword evidence="20 27" id="KW-0472">Membrane</keyword>
<reference evidence="31" key="4">
    <citation type="submission" date="2025-08" db="UniProtKB">
        <authorList>
            <consortium name="Ensembl"/>
        </authorList>
    </citation>
    <scope>IDENTIFICATION</scope>
</reference>
<reference evidence="31" key="5">
    <citation type="submission" date="2025-09" db="UniProtKB">
        <authorList>
            <consortium name="Ensembl"/>
        </authorList>
    </citation>
    <scope>IDENTIFICATION</scope>
</reference>
<dbReference type="PANTHER" id="PTHR24306">
    <property type="match status" value="1"/>
</dbReference>
<evidence type="ECO:0000256" key="11">
    <source>
        <dbReference type="ARBA" id="ARBA00022585"/>
    </source>
</evidence>
<evidence type="ECO:0000256" key="17">
    <source>
        <dbReference type="ARBA" id="ARBA00022989"/>
    </source>
</evidence>
<dbReference type="PANTHER" id="PTHR24306:SF4">
    <property type="entry name" value="PROSTACYCLIN SYNTHASE"/>
    <property type="match status" value="1"/>
</dbReference>
<dbReference type="AlphaFoldDB" id="A0A4W3IRQ0"/>
<evidence type="ECO:0000256" key="5">
    <source>
        <dbReference type="ARBA" id="ARBA00010617"/>
    </source>
</evidence>
<evidence type="ECO:0000256" key="2">
    <source>
        <dbReference type="ARBA" id="ARBA00001719"/>
    </source>
</evidence>
<dbReference type="InParanoid" id="A0A4W3IRQ0"/>
<evidence type="ECO:0000256" key="15">
    <source>
        <dbReference type="ARBA" id="ARBA00022824"/>
    </source>
</evidence>
<keyword evidence="23" id="KW-0456">Lyase</keyword>
<dbReference type="OMA" id="KFITRMK"/>
<feature type="binding site" evidence="29">
    <location>
        <position position="115"/>
    </location>
    <ligand>
        <name>substrate</name>
    </ligand>
</feature>
<dbReference type="GO" id="GO:0016705">
    <property type="term" value="F:oxidoreductase activity, acting on paired donors, with incorporation or reduction of molecular oxygen"/>
    <property type="evidence" value="ECO:0007669"/>
    <property type="project" value="InterPro"/>
</dbReference>
<evidence type="ECO:0000256" key="16">
    <source>
        <dbReference type="ARBA" id="ARBA00022832"/>
    </source>
</evidence>
<dbReference type="InterPro" id="IPR024204">
    <property type="entry name" value="Cyt_P450_CYP7A1-type"/>
</dbReference>
<dbReference type="GeneTree" id="ENSGT00940000153709"/>
<evidence type="ECO:0000256" key="30">
    <source>
        <dbReference type="SAM" id="Phobius"/>
    </source>
</evidence>
<evidence type="ECO:0000256" key="12">
    <source>
        <dbReference type="ARBA" id="ARBA00022617"/>
    </source>
</evidence>
<keyword evidence="16" id="KW-0276">Fatty acid metabolism</keyword>
<organism evidence="31 32">
    <name type="scientific">Callorhinchus milii</name>
    <name type="common">Ghost shark</name>
    <dbReference type="NCBI Taxonomy" id="7868"/>
    <lineage>
        <taxon>Eukaryota</taxon>
        <taxon>Metazoa</taxon>
        <taxon>Chordata</taxon>
        <taxon>Craniata</taxon>
        <taxon>Vertebrata</taxon>
        <taxon>Chondrichthyes</taxon>
        <taxon>Holocephali</taxon>
        <taxon>Chimaeriformes</taxon>
        <taxon>Callorhinchidae</taxon>
        <taxon>Callorhinchus</taxon>
    </lineage>
</organism>
<feature type="binding site" evidence="29">
    <location>
        <position position="389"/>
    </location>
    <ligand>
        <name>substrate</name>
    </ligand>
</feature>
<evidence type="ECO:0000256" key="1">
    <source>
        <dbReference type="ARBA" id="ARBA00000463"/>
    </source>
</evidence>
<sequence length="508" mass="58915">CHIFKSYYYKIYDLLLLIIIIIIVLPLIMSNEPPLDKGLVPWLGHAVEFGKDSATFLLKMKRKHGDIFTVQMAGRFVTVLLDPHSYDSVLWESTAKLDFAAYSRLLMDRIFDVQLPNYDPHKEKNMMKTQLQGENLSTLTQAMSSNLQNVLLSEAKGTTKTWMKEGLFNFCYNILFRAGYLTLFGNEREHSNKETSKNKDRIHSETVYHEYRRLDQLLIKLAYSTLSADEKKEAASVKKRLWSLLSGENLNGKLNRSNWLEGYRNHLQDLELQDDMLARAMVLQIWATQGNIGPATFWLLAFLLKHPEAMTAVLDEINRNGKLHGNKIQFNNPLLTISQDLLDNTPVFDSILNEILRLTAAPYISREILQNMTLRLADSREYNLRKGDRLCLFPYLSPQMDPEIYEEPEKFKYDRFLNADGTEKKNFFKNGKQLKYYNMPWGGGGNVCIARVYAINSIKLFVFMMLSQFDFQLADPEARIPVFDTSRYGFGLMQPEHDIIFQYKPKVE</sequence>
<proteinExistence type="inferred from homology"/>
<evidence type="ECO:0000256" key="19">
    <source>
        <dbReference type="ARBA" id="ARBA00023098"/>
    </source>
</evidence>
<comment type="subcellular location">
    <subcellularLocation>
        <location evidence="4">Endoplasmic reticulum membrane</location>
        <topology evidence="4">Single-pass membrane protein</topology>
    </subcellularLocation>
</comment>
<evidence type="ECO:0000256" key="10">
    <source>
        <dbReference type="ARBA" id="ARBA00022516"/>
    </source>
</evidence>
<name>A0A4W3IRQ0_CALMI</name>
<keyword evidence="13 30" id="KW-0812">Transmembrane</keyword>
<evidence type="ECO:0000256" key="27">
    <source>
        <dbReference type="PIRNR" id="PIRNR000047"/>
    </source>
</evidence>
<comment type="catalytic activity">
    <reaction evidence="1">
        <text>prostaglandin H2 = prostaglandin I2</text>
        <dbReference type="Rhea" id="RHEA:23580"/>
        <dbReference type="ChEBI" id="CHEBI:57403"/>
        <dbReference type="ChEBI" id="CHEBI:57405"/>
        <dbReference type="EC" id="5.3.99.4"/>
    </reaction>
    <physiologicalReaction direction="left-to-right" evidence="1">
        <dbReference type="Rhea" id="RHEA:23581"/>
    </physiologicalReaction>
</comment>
<keyword evidence="21" id="KW-0275">Fatty acid biosynthesis</keyword>
<feature type="binding site" evidence="29">
    <location>
        <position position="109"/>
    </location>
    <ligand>
        <name>substrate</name>
    </ligand>
</feature>
<reference evidence="32" key="2">
    <citation type="journal article" date="2007" name="PLoS Biol.">
        <title>Survey sequencing and comparative analysis of the elephant shark (Callorhinchus milii) genome.</title>
        <authorList>
            <person name="Venkatesh B."/>
            <person name="Kirkness E.F."/>
            <person name="Loh Y.H."/>
            <person name="Halpern A.L."/>
            <person name="Lee A.P."/>
            <person name="Johnson J."/>
            <person name="Dandona N."/>
            <person name="Viswanathan L.D."/>
            <person name="Tay A."/>
            <person name="Venter J.C."/>
            <person name="Strausberg R.L."/>
            <person name="Brenner S."/>
        </authorList>
    </citation>
    <scope>NUCLEOTIDE SEQUENCE [LARGE SCALE GENOMIC DNA]</scope>
</reference>
<dbReference type="GO" id="GO:0020037">
    <property type="term" value="F:heme binding"/>
    <property type="evidence" value="ECO:0007669"/>
    <property type="project" value="InterPro"/>
</dbReference>
<dbReference type="InterPro" id="IPR002403">
    <property type="entry name" value="Cyt_P450_E_grp-IV"/>
</dbReference>
<dbReference type="Pfam" id="PF00067">
    <property type="entry name" value="p450"/>
    <property type="match status" value="1"/>
</dbReference>
<dbReference type="SUPFAM" id="SSF48264">
    <property type="entry name" value="Cytochrome P450"/>
    <property type="match status" value="1"/>
</dbReference>
<comment type="similarity">
    <text evidence="5 27">Belongs to the cytochrome P450 family.</text>
</comment>
<dbReference type="EC" id="5.3.99.4" evidence="6"/>
<keyword evidence="11" id="KW-0643">Prostaglandin biosynthesis</keyword>
<keyword evidence="9" id="KW-0644">Prostaglandin metabolism</keyword>
<feature type="binding site" description="axial binding residue" evidence="28">
    <location>
        <position position="448"/>
    </location>
    <ligand>
        <name>heme</name>
        <dbReference type="ChEBI" id="CHEBI:30413"/>
    </ligand>
    <ligandPart>
        <name>Fe</name>
        <dbReference type="ChEBI" id="CHEBI:18248"/>
    </ligandPart>
</feature>
<comment type="cofactor">
    <cofactor evidence="3 27 28">
        <name>heme</name>
        <dbReference type="ChEBI" id="CHEBI:30413"/>
    </cofactor>
</comment>
<dbReference type="InterPro" id="IPR036396">
    <property type="entry name" value="Cyt_P450_sf"/>
</dbReference>
<evidence type="ECO:0000256" key="6">
    <source>
        <dbReference type="ARBA" id="ARBA00012204"/>
    </source>
</evidence>
<keyword evidence="18 27" id="KW-0408">Iron</keyword>
<evidence type="ECO:0000256" key="21">
    <source>
        <dbReference type="ARBA" id="ARBA00023160"/>
    </source>
</evidence>
<feature type="transmembrane region" description="Helical" evidence="30">
    <location>
        <begin position="12"/>
        <end position="29"/>
    </location>
</feature>
<evidence type="ECO:0000256" key="4">
    <source>
        <dbReference type="ARBA" id="ARBA00004389"/>
    </source>
</evidence>
<evidence type="ECO:0000256" key="20">
    <source>
        <dbReference type="ARBA" id="ARBA00023136"/>
    </source>
</evidence>
<evidence type="ECO:0000256" key="22">
    <source>
        <dbReference type="ARBA" id="ARBA00023235"/>
    </source>
</evidence>
<keyword evidence="14 27" id="KW-0479">Metal-binding</keyword>
<evidence type="ECO:0000256" key="23">
    <source>
        <dbReference type="ARBA" id="ARBA00023239"/>
    </source>
</evidence>
<dbReference type="InterPro" id="IPR001128">
    <property type="entry name" value="Cyt_P450"/>
</dbReference>
<dbReference type="GO" id="GO:0005789">
    <property type="term" value="C:endoplasmic reticulum membrane"/>
    <property type="evidence" value="ECO:0007669"/>
    <property type="project" value="UniProtKB-SubCell"/>
</dbReference>
<dbReference type="GO" id="GO:0005506">
    <property type="term" value="F:iron ion binding"/>
    <property type="evidence" value="ECO:0007669"/>
    <property type="project" value="InterPro"/>
</dbReference>
<keyword evidence="17 30" id="KW-1133">Transmembrane helix</keyword>
<evidence type="ECO:0000256" key="25">
    <source>
        <dbReference type="ARBA" id="ARBA00033404"/>
    </source>
</evidence>
<dbReference type="GO" id="GO:0106256">
    <property type="term" value="F:hydroperoxy icosatetraenoate dehydratase activity"/>
    <property type="evidence" value="ECO:0007669"/>
    <property type="project" value="UniProtKB-EC"/>
</dbReference>